<proteinExistence type="predicted"/>
<dbReference type="RefSeq" id="WP_245757147.1">
    <property type="nucleotide sequence ID" value="NZ_FNON01000001.1"/>
</dbReference>
<dbReference type="PANTHER" id="PTHR43132:SF8">
    <property type="entry name" value="HTH-TYPE TRANSCRIPTIONAL REGULATOR KMTR"/>
    <property type="match status" value="1"/>
</dbReference>
<dbReference type="EMBL" id="FNON01000001">
    <property type="protein sequence ID" value="SDW56265.1"/>
    <property type="molecule type" value="Genomic_DNA"/>
</dbReference>
<sequence>MLKIHFTGQDLTRIRVLDAPDPLWETMLSLHLLQDRAVNPLFSHWQRETRAGLDRSSGMLATLAPPIGYSADFLTPGAGFTDIESGIDAVLETPKARLREETALLAQARPLSSWNGDLADARPPALRQLGTAMRRYFDGALAPHWASIKNAIGSDAAARGRALLGGGVERLLSTLNPGIRWRSPVLEVDYPVEQEMHLEGRGLTLVPSFFCWRTPVTLLDPSLPPVLAYPVGRSFGWEAPIVTRSLENLLGRTRASVLCAIGAATLISTNDLAKALGISAAGASQHATVLREAGVIGTERRSGAALHSVTELGSALLSSPSAELGNREVC</sequence>
<reference evidence="1 2" key="1">
    <citation type="submission" date="2016-10" db="EMBL/GenBank/DDBJ databases">
        <authorList>
            <person name="de Groot N.N."/>
        </authorList>
    </citation>
    <scope>NUCLEOTIDE SEQUENCE [LARGE SCALE GENOMIC DNA]</scope>
    <source>
        <strain evidence="1 2">CPCC 202699</strain>
    </source>
</reference>
<dbReference type="InterPro" id="IPR051011">
    <property type="entry name" value="Metal_resp_trans_reg"/>
</dbReference>
<dbReference type="AlphaFoldDB" id="A0A1H2UJF8"/>
<keyword evidence="2" id="KW-1185">Reference proteome</keyword>
<evidence type="ECO:0000313" key="1">
    <source>
        <dbReference type="EMBL" id="SDW56265.1"/>
    </source>
</evidence>
<dbReference type="SUPFAM" id="SSF46785">
    <property type="entry name" value="Winged helix' DNA-binding domain"/>
    <property type="match status" value="1"/>
</dbReference>
<dbReference type="InterPro" id="IPR036390">
    <property type="entry name" value="WH_DNA-bd_sf"/>
</dbReference>
<dbReference type="InterPro" id="IPR011991">
    <property type="entry name" value="ArsR-like_HTH"/>
</dbReference>
<dbReference type="STRING" id="589385.SAMN05421504_101908"/>
<evidence type="ECO:0008006" key="3">
    <source>
        <dbReference type="Google" id="ProtNLM"/>
    </source>
</evidence>
<organism evidence="1 2">
    <name type="scientific">Amycolatopsis xylanica</name>
    <dbReference type="NCBI Taxonomy" id="589385"/>
    <lineage>
        <taxon>Bacteria</taxon>
        <taxon>Bacillati</taxon>
        <taxon>Actinomycetota</taxon>
        <taxon>Actinomycetes</taxon>
        <taxon>Pseudonocardiales</taxon>
        <taxon>Pseudonocardiaceae</taxon>
        <taxon>Amycolatopsis</taxon>
    </lineage>
</organism>
<dbReference type="Proteomes" id="UP000199515">
    <property type="component" value="Unassembled WGS sequence"/>
</dbReference>
<evidence type="ECO:0000313" key="2">
    <source>
        <dbReference type="Proteomes" id="UP000199515"/>
    </source>
</evidence>
<protein>
    <recommendedName>
        <fullName evidence="3">Helix-turn-helix domain-containing protein</fullName>
    </recommendedName>
</protein>
<accession>A0A1H2UJF8</accession>
<gene>
    <name evidence="1" type="ORF">SAMN05421504_101908</name>
</gene>
<dbReference type="PANTHER" id="PTHR43132">
    <property type="entry name" value="ARSENICAL RESISTANCE OPERON REPRESSOR ARSR-RELATED"/>
    <property type="match status" value="1"/>
</dbReference>
<dbReference type="InterPro" id="IPR036388">
    <property type="entry name" value="WH-like_DNA-bd_sf"/>
</dbReference>
<dbReference type="Gene3D" id="1.10.10.10">
    <property type="entry name" value="Winged helix-like DNA-binding domain superfamily/Winged helix DNA-binding domain"/>
    <property type="match status" value="1"/>
</dbReference>
<name>A0A1H2UJF8_9PSEU</name>
<dbReference type="CDD" id="cd00090">
    <property type="entry name" value="HTH_ARSR"/>
    <property type="match status" value="1"/>
</dbReference>